<dbReference type="CDD" id="cd01097">
    <property type="entry name" value="Tetrahydromethanopterin_reductase"/>
    <property type="match status" value="1"/>
</dbReference>
<dbReference type="RefSeq" id="WP_091487970.1">
    <property type="nucleotide sequence ID" value="NZ_LT629692.1"/>
</dbReference>
<dbReference type="AlphaFoldDB" id="A0A1G7XAN3"/>
<dbReference type="Gene3D" id="3.20.20.30">
    <property type="entry name" value="Luciferase-like domain"/>
    <property type="match status" value="1"/>
</dbReference>
<reference evidence="3 4" key="1">
    <citation type="submission" date="2016-10" db="EMBL/GenBank/DDBJ databases">
        <authorList>
            <person name="de Groot N.N."/>
        </authorList>
    </citation>
    <scope>NUCLEOTIDE SEQUENCE [LARGE SCALE GENOMIC DNA]</scope>
    <source>
        <strain evidence="3 4">DSM 23142</strain>
    </source>
</reference>
<dbReference type="InterPro" id="IPR036661">
    <property type="entry name" value="Luciferase-like_sf"/>
</dbReference>
<feature type="domain" description="Luciferase-like" evidence="2">
    <location>
        <begin position="16"/>
        <end position="350"/>
    </location>
</feature>
<keyword evidence="3" id="KW-0503">Monooxygenase</keyword>
<dbReference type="EMBL" id="LT629692">
    <property type="protein sequence ID" value="SDG81315.1"/>
    <property type="molecule type" value="Genomic_DNA"/>
</dbReference>
<dbReference type="Pfam" id="PF00296">
    <property type="entry name" value="Bac_luciferase"/>
    <property type="match status" value="1"/>
</dbReference>
<dbReference type="InterPro" id="IPR050564">
    <property type="entry name" value="F420-G6PD/mer"/>
</dbReference>
<dbReference type="GO" id="GO:0016705">
    <property type="term" value="F:oxidoreductase activity, acting on paired donors, with incorporation or reduction of molecular oxygen"/>
    <property type="evidence" value="ECO:0007669"/>
    <property type="project" value="InterPro"/>
</dbReference>
<dbReference type="Proteomes" id="UP000199009">
    <property type="component" value="Chromosome I"/>
</dbReference>
<organism evidence="3 4">
    <name type="scientific">Microbacterium pygmaeum</name>
    <dbReference type="NCBI Taxonomy" id="370764"/>
    <lineage>
        <taxon>Bacteria</taxon>
        <taxon>Bacillati</taxon>
        <taxon>Actinomycetota</taxon>
        <taxon>Actinomycetes</taxon>
        <taxon>Micrococcales</taxon>
        <taxon>Microbacteriaceae</taxon>
        <taxon>Microbacterium</taxon>
    </lineage>
</organism>
<evidence type="ECO:0000256" key="1">
    <source>
        <dbReference type="ARBA" id="ARBA00023002"/>
    </source>
</evidence>
<dbReference type="PANTHER" id="PTHR43244">
    <property type="match status" value="1"/>
</dbReference>
<evidence type="ECO:0000259" key="2">
    <source>
        <dbReference type="Pfam" id="PF00296"/>
    </source>
</evidence>
<dbReference type="PANTHER" id="PTHR43244:SF1">
    <property type="entry name" value="5,10-METHYLENETETRAHYDROMETHANOPTERIN REDUCTASE"/>
    <property type="match status" value="1"/>
</dbReference>
<name>A0A1G7XAN3_9MICO</name>
<dbReference type="STRING" id="370764.SAMN04489810_1363"/>
<dbReference type="GO" id="GO:0004497">
    <property type="term" value="F:monooxygenase activity"/>
    <property type="evidence" value="ECO:0007669"/>
    <property type="project" value="UniProtKB-KW"/>
</dbReference>
<accession>A0A1G7XAN3</accession>
<proteinExistence type="predicted"/>
<keyword evidence="1" id="KW-0560">Oxidoreductase</keyword>
<dbReference type="OrthoDB" id="7816697at2"/>
<dbReference type="SUPFAM" id="SSF51679">
    <property type="entry name" value="Bacterial luciferase-like"/>
    <property type="match status" value="1"/>
</dbReference>
<evidence type="ECO:0000313" key="3">
    <source>
        <dbReference type="EMBL" id="SDG81315.1"/>
    </source>
</evidence>
<dbReference type="InterPro" id="IPR011251">
    <property type="entry name" value="Luciferase-like_dom"/>
</dbReference>
<evidence type="ECO:0000313" key="4">
    <source>
        <dbReference type="Proteomes" id="UP000199009"/>
    </source>
</evidence>
<keyword evidence="4" id="KW-1185">Reference proteome</keyword>
<protein>
    <submittedName>
        <fullName evidence="3">Luciferase-like monooxygenase</fullName>
    </submittedName>
</protein>
<sequence length="380" mass="41637">MKFSLWTPARMDLPPLALQAEAAGFSYLHLYDSQLLYAELYASMALCAAATTRINVGPGVTNSLTRMSSVTANGLASINQIAPGRTFLAIGSGYTSMKAMGFGGASLRELRRYIREVRALVSGEAIEYEFRGDRRMMRMIHQRGSVDDTFYNLSDPIPIYVAAGGPKSTELAGEVADAVIFSVKNPADIDLATVRRNLAAGARRAGRSVEDIRIFVMLNMYVLEDGERATSREVKESALGVWQSQIGSWAARRPPTPGTFDPVEATAVPPDVAPVADAYRRALAEESGGTDVHPLDRPEWYLDAYNGHAWRLHSGIVDEISEEFLRSRALIASPDEIVELLERWEAMGVSAVGPHLQHDLERGAEQIRRFGEHIIPAFAG</sequence>
<gene>
    <name evidence="3" type="ORF">SAMN04489810_1363</name>
</gene>